<evidence type="ECO:0000256" key="1">
    <source>
        <dbReference type="ARBA" id="ARBA00005417"/>
    </source>
</evidence>
<name>A0A366HJI7_9BURK</name>
<evidence type="ECO:0000256" key="5">
    <source>
        <dbReference type="ARBA" id="ARBA00022840"/>
    </source>
</evidence>
<dbReference type="InterPro" id="IPR050166">
    <property type="entry name" value="ABC_transporter_ATP-bind"/>
</dbReference>
<dbReference type="EMBL" id="QNRQ01000002">
    <property type="protein sequence ID" value="RBP42086.1"/>
    <property type="molecule type" value="Genomic_DNA"/>
</dbReference>
<evidence type="ECO:0000256" key="3">
    <source>
        <dbReference type="ARBA" id="ARBA00022475"/>
    </source>
</evidence>
<dbReference type="GO" id="GO:0016887">
    <property type="term" value="F:ATP hydrolysis activity"/>
    <property type="evidence" value="ECO:0007669"/>
    <property type="project" value="InterPro"/>
</dbReference>
<evidence type="ECO:0000313" key="8">
    <source>
        <dbReference type="Proteomes" id="UP000253628"/>
    </source>
</evidence>
<dbReference type="InterPro" id="IPR027417">
    <property type="entry name" value="P-loop_NTPase"/>
</dbReference>
<accession>A0A366HJI7</accession>
<dbReference type="InterPro" id="IPR003593">
    <property type="entry name" value="AAA+_ATPase"/>
</dbReference>
<keyword evidence="3" id="KW-0472">Membrane</keyword>
<comment type="similarity">
    <text evidence="1">Belongs to the ABC transporter superfamily.</text>
</comment>
<dbReference type="Proteomes" id="UP000253628">
    <property type="component" value="Unassembled WGS sequence"/>
</dbReference>
<evidence type="ECO:0000313" key="7">
    <source>
        <dbReference type="EMBL" id="RBP42086.1"/>
    </source>
</evidence>
<keyword evidence="3" id="KW-1003">Cell membrane</keyword>
<proteinExistence type="inferred from homology"/>
<reference evidence="7 8" key="1">
    <citation type="submission" date="2018-06" db="EMBL/GenBank/DDBJ databases">
        <title>Genomic Encyclopedia of Type Strains, Phase IV (KMG-IV): sequencing the most valuable type-strain genomes for metagenomic binning, comparative biology and taxonomic classification.</title>
        <authorList>
            <person name="Goeker M."/>
        </authorList>
    </citation>
    <scope>NUCLEOTIDE SEQUENCE [LARGE SCALE GENOMIC DNA]</scope>
    <source>
        <strain evidence="7 8">DSM 25520</strain>
    </source>
</reference>
<keyword evidence="8" id="KW-1185">Reference proteome</keyword>
<dbReference type="Gene3D" id="3.40.50.300">
    <property type="entry name" value="P-loop containing nucleotide triphosphate hydrolases"/>
    <property type="match status" value="1"/>
</dbReference>
<dbReference type="PANTHER" id="PTHR42788:SF13">
    <property type="entry name" value="ALIPHATIC SULFONATES IMPORT ATP-BINDING PROTEIN SSUB"/>
    <property type="match status" value="1"/>
</dbReference>
<keyword evidence="2" id="KW-0813">Transport</keyword>
<dbReference type="PROSITE" id="PS50893">
    <property type="entry name" value="ABC_TRANSPORTER_2"/>
    <property type="match status" value="1"/>
</dbReference>
<dbReference type="GO" id="GO:0005524">
    <property type="term" value="F:ATP binding"/>
    <property type="evidence" value="ECO:0007669"/>
    <property type="project" value="UniProtKB-KW"/>
</dbReference>
<keyword evidence="5 7" id="KW-0067">ATP-binding</keyword>
<dbReference type="OrthoDB" id="9783039at2"/>
<dbReference type="CDD" id="cd03293">
    <property type="entry name" value="ABC_NrtD_SsuB_transporters"/>
    <property type="match status" value="1"/>
</dbReference>
<evidence type="ECO:0000256" key="2">
    <source>
        <dbReference type="ARBA" id="ARBA00022448"/>
    </source>
</evidence>
<protein>
    <submittedName>
        <fullName evidence="7">NitT/TauT family transport system ATP-binding protein</fullName>
    </submittedName>
</protein>
<organism evidence="7 8">
    <name type="scientific">Eoetvoesiella caeni</name>
    <dbReference type="NCBI Taxonomy" id="645616"/>
    <lineage>
        <taxon>Bacteria</taxon>
        <taxon>Pseudomonadati</taxon>
        <taxon>Pseudomonadota</taxon>
        <taxon>Betaproteobacteria</taxon>
        <taxon>Burkholderiales</taxon>
        <taxon>Alcaligenaceae</taxon>
        <taxon>Eoetvoesiella</taxon>
    </lineage>
</organism>
<dbReference type="SMART" id="SM00382">
    <property type="entry name" value="AAA"/>
    <property type="match status" value="1"/>
</dbReference>
<evidence type="ECO:0000259" key="6">
    <source>
        <dbReference type="PROSITE" id="PS50893"/>
    </source>
</evidence>
<dbReference type="PROSITE" id="PS00211">
    <property type="entry name" value="ABC_TRANSPORTER_1"/>
    <property type="match status" value="1"/>
</dbReference>
<dbReference type="InterPro" id="IPR003439">
    <property type="entry name" value="ABC_transporter-like_ATP-bd"/>
</dbReference>
<evidence type="ECO:0000256" key="4">
    <source>
        <dbReference type="ARBA" id="ARBA00022741"/>
    </source>
</evidence>
<keyword evidence="4" id="KW-0547">Nucleotide-binding</keyword>
<dbReference type="PANTHER" id="PTHR42788">
    <property type="entry name" value="TAURINE IMPORT ATP-BINDING PROTEIN-RELATED"/>
    <property type="match status" value="1"/>
</dbReference>
<comment type="caution">
    <text evidence="7">The sequence shown here is derived from an EMBL/GenBank/DDBJ whole genome shotgun (WGS) entry which is preliminary data.</text>
</comment>
<dbReference type="AlphaFoldDB" id="A0A366HJI7"/>
<gene>
    <name evidence="7" type="ORF">DFR37_102472</name>
</gene>
<dbReference type="Pfam" id="PF00005">
    <property type="entry name" value="ABC_tran"/>
    <property type="match status" value="1"/>
</dbReference>
<dbReference type="RefSeq" id="WP_113932297.1">
    <property type="nucleotide sequence ID" value="NZ_JACCEU010000002.1"/>
</dbReference>
<sequence>MSVSAVHAHNLSKQYPGSRGVQALAGVSADIGLERFVSILGPSGCGKSTFLRCVAGLEDVTGGELSVNGKPVQGPPDDIGMVFQRDALLEWRSIRKNILLPVEFAKKQSSAYQEKVDYLLNLTGLSDFGSSYPRELSGGMRQRAAICRALVDDPKLLLMDEPFGALDAFTRDQMNVELQRIWMQTRNTVLFVTHGISEAVFLGDVVMVFSPRPGRLVETIEIDLPRPRHLSVRETPEFGRYVAHIRGIFEEMGLINEKGAAV</sequence>
<dbReference type="SUPFAM" id="SSF52540">
    <property type="entry name" value="P-loop containing nucleoside triphosphate hydrolases"/>
    <property type="match status" value="1"/>
</dbReference>
<dbReference type="InterPro" id="IPR017871">
    <property type="entry name" value="ABC_transporter-like_CS"/>
</dbReference>
<feature type="domain" description="ABC transporter" evidence="6">
    <location>
        <begin position="6"/>
        <end position="236"/>
    </location>
</feature>